<dbReference type="Pfam" id="PF00657">
    <property type="entry name" value="Lipase_GDSL"/>
    <property type="match status" value="1"/>
</dbReference>
<evidence type="ECO:0000256" key="2">
    <source>
        <dbReference type="ARBA" id="ARBA00022729"/>
    </source>
</evidence>
<evidence type="ECO:0000313" key="3">
    <source>
        <dbReference type="EMBL" id="ERN06378.1"/>
    </source>
</evidence>
<dbReference type="PANTHER" id="PTHR45966:SF13">
    <property type="entry name" value="GDSL ESTERASE_LIPASE"/>
    <property type="match status" value="1"/>
</dbReference>
<dbReference type="Gene3D" id="3.40.50.1110">
    <property type="entry name" value="SGNH hydrolase"/>
    <property type="match status" value="1"/>
</dbReference>
<dbReference type="GO" id="GO:0016788">
    <property type="term" value="F:hydrolase activity, acting on ester bonds"/>
    <property type="evidence" value="ECO:0007669"/>
    <property type="project" value="InterPro"/>
</dbReference>
<evidence type="ECO:0000256" key="1">
    <source>
        <dbReference type="ARBA" id="ARBA00008668"/>
    </source>
</evidence>
<dbReference type="eggNOG" id="ENOG502RBN6">
    <property type="taxonomic scope" value="Eukaryota"/>
</dbReference>
<keyword evidence="2" id="KW-0732">Signal</keyword>
<protein>
    <recommendedName>
        <fullName evidence="5">SGNH hydrolase-type esterase domain-containing protein</fullName>
    </recommendedName>
</protein>
<dbReference type="Gramene" id="ERN06378">
    <property type="protein sequence ID" value="ERN06378"/>
    <property type="gene ID" value="AMTR_s00016p00248980"/>
</dbReference>
<dbReference type="HOGENOM" id="CLU_015101_0_2_1"/>
<comment type="similarity">
    <text evidence="1">Belongs to the 'GDSL' lipolytic enzyme family.</text>
</comment>
<proteinExistence type="inferred from homology"/>
<dbReference type="OMA" id="ELAPNEC"/>
<keyword evidence="4" id="KW-1185">Reference proteome</keyword>
<dbReference type="EMBL" id="KI393908">
    <property type="protein sequence ID" value="ERN06378.1"/>
    <property type="molecule type" value="Genomic_DNA"/>
</dbReference>
<name>W1PEJ7_AMBTC</name>
<dbReference type="AlphaFoldDB" id="W1PEJ7"/>
<gene>
    <name evidence="3" type="ORF">AMTR_s00016p00248980</name>
</gene>
<dbReference type="Proteomes" id="UP000017836">
    <property type="component" value="Unassembled WGS sequence"/>
</dbReference>
<reference evidence="4" key="1">
    <citation type="journal article" date="2013" name="Science">
        <title>The Amborella genome and the evolution of flowering plants.</title>
        <authorList>
            <consortium name="Amborella Genome Project"/>
        </authorList>
    </citation>
    <scope>NUCLEOTIDE SEQUENCE [LARGE SCALE GENOMIC DNA]</scope>
</reference>
<accession>W1PEJ7</accession>
<dbReference type="InterPro" id="IPR001087">
    <property type="entry name" value="GDSL"/>
</dbReference>
<dbReference type="InterPro" id="IPR036514">
    <property type="entry name" value="SGNH_hydro_sf"/>
</dbReference>
<organism evidence="3 4">
    <name type="scientific">Amborella trichopoda</name>
    <dbReference type="NCBI Taxonomy" id="13333"/>
    <lineage>
        <taxon>Eukaryota</taxon>
        <taxon>Viridiplantae</taxon>
        <taxon>Streptophyta</taxon>
        <taxon>Embryophyta</taxon>
        <taxon>Tracheophyta</taxon>
        <taxon>Spermatophyta</taxon>
        <taxon>Magnoliopsida</taxon>
        <taxon>Amborellales</taxon>
        <taxon>Amborellaceae</taxon>
        <taxon>Amborella</taxon>
    </lineage>
</organism>
<sequence>MGKVSMWFGGVFYALIVWGGGVVNGENVMFFIFGDEVNDVGTNNYIISSKEFQANYYPYGIETSCGSTGRLCDGLLIPDYIAEFANLPFIPPYLEPNANFSYGANFASGGSGALRETNDEEVLSLRTQVGQFILLQEKLRRELGNSKAKKLIAEAVYFISVGINDYKAFVNQYEARTQIYDAKEYVELVTSNLTAEIQVLYDNGAKKFLVALPKDLGCTPGMRQLAEGDCYKLATNITELHNEIMEKILTAQATKLEDFNYIIFNQMEFVAPRIQDPTKYDRRWDTCGGKLNAESYELCINRSAYVYFDAYHVSQGINKQAAIALWEGNDSSVKPLALKEFFNREVSVSHVSHERKRKAKIAAIVEHASS</sequence>
<dbReference type="InterPro" id="IPR044552">
    <property type="entry name" value="GLIP1-5/GLL25"/>
</dbReference>
<evidence type="ECO:0008006" key="5">
    <source>
        <dbReference type="Google" id="ProtNLM"/>
    </source>
</evidence>
<dbReference type="PANTHER" id="PTHR45966">
    <property type="entry name" value="GDSL-LIKE LIPASE/ACYLHYDROLASE"/>
    <property type="match status" value="1"/>
</dbReference>
<dbReference type="STRING" id="13333.W1PEJ7"/>
<evidence type="ECO:0000313" key="4">
    <source>
        <dbReference type="Proteomes" id="UP000017836"/>
    </source>
</evidence>